<evidence type="ECO:0008006" key="3">
    <source>
        <dbReference type="Google" id="ProtNLM"/>
    </source>
</evidence>
<dbReference type="EMBL" id="FNGI01000007">
    <property type="protein sequence ID" value="SDL77524.1"/>
    <property type="molecule type" value="Genomic_DNA"/>
</dbReference>
<gene>
    <name evidence="1" type="ORF">SAMN05661010_02512</name>
</gene>
<dbReference type="Gene3D" id="1.20.120.330">
    <property type="entry name" value="Nucleotidyltransferases domain 2"/>
    <property type="match status" value="1"/>
</dbReference>
<dbReference type="AlphaFoldDB" id="A0A1G9MTU4"/>
<name>A0A1G9MTU4_9GAMM</name>
<evidence type="ECO:0000313" key="2">
    <source>
        <dbReference type="Proteomes" id="UP000198654"/>
    </source>
</evidence>
<organism evidence="1 2">
    <name type="scientific">Modicisalibacter muralis</name>
    <dbReference type="NCBI Taxonomy" id="119000"/>
    <lineage>
        <taxon>Bacteria</taxon>
        <taxon>Pseudomonadati</taxon>
        <taxon>Pseudomonadota</taxon>
        <taxon>Gammaproteobacteria</taxon>
        <taxon>Oceanospirillales</taxon>
        <taxon>Halomonadaceae</taxon>
        <taxon>Modicisalibacter</taxon>
    </lineage>
</organism>
<sequence length="119" mass="13413">MPERLLSVARLIDCIDCTQDPELTQPVMRSAINRAYYAAFLVARDFCEERGFNGSGASHERVANALKRQPAWRTQGSRLQQIKDQRHLADYEWGGTFTAKDVKNVLKQSRSVIAALTST</sequence>
<protein>
    <recommendedName>
        <fullName evidence="3">HEPN domain-containing protein</fullName>
    </recommendedName>
</protein>
<evidence type="ECO:0000313" key="1">
    <source>
        <dbReference type="EMBL" id="SDL77524.1"/>
    </source>
</evidence>
<keyword evidence="2" id="KW-1185">Reference proteome</keyword>
<reference evidence="1 2" key="1">
    <citation type="submission" date="2016-10" db="EMBL/GenBank/DDBJ databases">
        <authorList>
            <person name="de Groot N.N."/>
        </authorList>
    </citation>
    <scope>NUCLEOTIDE SEQUENCE [LARGE SCALE GENOMIC DNA]</scope>
    <source>
        <strain evidence="1 2">DSM 14789</strain>
    </source>
</reference>
<dbReference type="STRING" id="119000.SAMN05661010_02512"/>
<accession>A0A1G9MTU4</accession>
<proteinExistence type="predicted"/>
<dbReference type="Proteomes" id="UP000198654">
    <property type="component" value="Unassembled WGS sequence"/>
</dbReference>